<dbReference type="InterPro" id="IPR012833">
    <property type="entry name" value="NrdD"/>
</dbReference>
<dbReference type="Gene3D" id="3.20.70.20">
    <property type="match status" value="1"/>
</dbReference>
<dbReference type="GO" id="GO:0005524">
    <property type="term" value="F:ATP binding"/>
    <property type="evidence" value="ECO:0007669"/>
    <property type="project" value="UniProtKB-UniRule"/>
</dbReference>
<sequence>MKVKKRDGKLVDFDLQKIKVAIAKAFASLNKTYDDSILDLLSLRVTAEFQDRIKDDQIQVEEIQDAVEKVLSVSGYADVAKAYILYRRQRENVRKLNTSELNYKNIVDTYLNEPDSDQTDDTSSLYSVGGLILSNSAAITRNYWLSAVFDQQIVRAQQNGDIYIHDLDMLTGDSAGWSLKTLIEHGLGGVEKKISCRPPKHLFSICNQLVNFLGIMQNEWAGAQSISGFDTYLAPFVKADQLDQAAVDQCIETFIYGVNMPSRWGTQSPFSCIGFDWDVPEVLKEEPVWIGGKKGDFCYGDCTQEMRMIQNAFFRIMASADQSGHGFPFPIPTVTIGPDFDWDDPSGRWLFQAAGTYGTPYFMNGRLQDAGKRSFAAWSEDQLMKKTGGYYGYQAGSGSIGMVTINLPRIAYRSEDENDFFRQLEEWLQVSIRCLDFKRQVLEKLMQGGLYPYTARYIENFDHHFGTIGIVGMNEACQFAGWVNESLLEPKGQAFGLKVLRFMNTHLIQAQQKNHHFYNLEATPGEHVSYWFVEKDQEYYPEMNDEGRKCYTNSTDLPVNATEDVFEALDIEQKFQPLYSGGSAFHIYLNKAIKDWKHCRNLVRQVIDHFEIVNFTVSPSYSVCPEHGYLPGVQAVCPECGAKTEIWARVAGYYQPVEDWNEGKKQEFIQRKNFVV</sequence>
<dbReference type="Proteomes" id="UP000539953">
    <property type="component" value="Unassembled WGS sequence"/>
</dbReference>
<dbReference type="RefSeq" id="WP_183328450.1">
    <property type="nucleotide sequence ID" value="NZ_JACHHK010000004.1"/>
</dbReference>
<dbReference type="GO" id="GO:0009265">
    <property type="term" value="P:2'-deoxyribonucleotide biosynthetic process"/>
    <property type="evidence" value="ECO:0007669"/>
    <property type="project" value="TreeGrafter"/>
</dbReference>
<dbReference type="NCBIfam" id="NF006126">
    <property type="entry name" value="PRK08270.1"/>
    <property type="match status" value="1"/>
</dbReference>
<dbReference type="NCBIfam" id="TIGR02487">
    <property type="entry name" value="NrdD"/>
    <property type="match status" value="1"/>
</dbReference>
<dbReference type="PANTHER" id="PTHR21075:SF0">
    <property type="entry name" value="ANAEROBIC RIBONUCLEOSIDE-TRIPHOSPHATE REDUCTASE"/>
    <property type="match status" value="1"/>
</dbReference>
<dbReference type="GO" id="GO:0006260">
    <property type="term" value="P:DNA replication"/>
    <property type="evidence" value="ECO:0007669"/>
    <property type="project" value="InterPro"/>
</dbReference>
<evidence type="ECO:0000256" key="3">
    <source>
        <dbReference type="PROSITE-ProRule" id="PRU00492"/>
    </source>
</evidence>
<dbReference type="SUPFAM" id="SSF51998">
    <property type="entry name" value="PFL-like glycyl radical enzymes"/>
    <property type="match status" value="1"/>
</dbReference>
<dbReference type="GO" id="GO:0031250">
    <property type="term" value="C:anaerobic ribonucleoside-triphosphate reductase complex"/>
    <property type="evidence" value="ECO:0007669"/>
    <property type="project" value="TreeGrafter"/>
</dbReference>
<evidence type="ECO:0000313" key="6">
    <source>
        <dbReference type="Proteomes" id="UP000539953"/>
    </source>
</evidence>
<evidence type="ECO:0000256" key="2">
    <source>
        <dbReference type="ARBA" id="ARBA00022840"/>
    </source>
</evidence>
<keyword evidence="6" id="KW-1185">Reference proteome</keyword>
<protein>
    <submittedName>
        <fullName evidence="5">Ribonucleoside-triphosphate reductase</fullName>
        <ecNumber evidence="5">1.17.4.2</ecNumber>
    </submittedName>
</protein>
<dbReference type="GO" id="GO:0004748">
    <property type="term" value="F:ribonucleoside-diphosphate reductase activity, thioredoxin disulfide as acceptor"/>
    <property type="evidence" value="ECO:0007669"/>
    <property type="project" value="TreeGrafter"/>
</dbReference>
<dbReference type="InterPro" id="IPR005144">
    <property type="entry name" value="ATP-cone_dom"/>
</dbReference>
<evidence type="ECO:0000259" key="4">
    <source>
        <dbReference type="PROSITE" id="PS51161"/>
    </source>
</evidence>
<keyword evidence="5" id="KW-0560">Oxidoreductase</keyword>
<dbReference type="Pfam" id="PF13597">
    <property type="entry name" value="NRDD"/>
    <property type="match status" value="1"/>
</dbReference>
<dbReference type="GO" id="GO:0008998">
    <property type="term" value="F:ribonucleoside-triphosphate reductase (thioredoxin) activity"/>
    <property type="evidence" value="ECO:0007669"/>
    <property type="project" value="UniProtKB-EC"/>
</dbReference>
<dbReference type="EMBL" id="JACHHK010000004">
    <property type="protein sequence ID" value="MBB5183150.1"/>
    <property type="molecule type" value="Genomic_DNA"/>
</dbReference>
<dbReference type="Pfam" id="PF03477">
    <property type="entry name" value="ATP-cone"/>
    <property type="match status" value="1"/>
</dbReference>
<keyword evidence="2 3" id="KW-0067">ATP-binding</keyword>
<dbReference type="AlphaFoldDB" id="A0A7W8CWY7"/>
<dbReference type="PROSITE" id="PS51161">
    <property type="entry name" value="ATP_CONE"/>
    <property type="match status" value="1"/>
</dbReference>
<gene>
    <name evidence="5" type="ORF">HNQ47_001171</name>
</gene>
<dbReference type="EC" id="1.17.4.2" evidence="5"/>
<evidence type="ECO:0000313" key="5">
    <source>
        <dbReference type="EMBL" id="MBB5183150.1"/>
    </source>
</evidence>
<proteinExistence type="predicted"/>
<accession>A0A7W8CWY7</accession>
<evidence type="ECO:0000256" key="1">
    <source>
        <dbReference type="ARBA" id="ARBA00022741"/>
    </source>
</evidence>
<feature type="domain" description="ATP-cone" evidence="4">
    <location>
        <begin position="1"/>
        <end position="94"/>
    </location>
</feature>
<organism evidence="5 6">
    <name type="scientific">Catenisphaera adipataccumulans</name>
    <dbReference type="NCBI Taxonomy" id="700500"/>
    <lineage>
        <taxon>Bacteria</taxon>
        <taxon>Bacillati</taxon>
        <taxon>Bacillota</taxon>
        <taxon>Erysipelotrichia</taxon>
        <taxon>Erysipelotrichales</taxon>
        <taxon>Erysipelotrichaceae</taxon>
        <taxon>Catenisphaera</taxon>
    </lineage>
</organism>
<reference evidence="5 6" key="1">
    <citation type="submission" date="2020-08" db="EMBL/GenBank/DDBJ databases">
        <title>Genomic Encyclopedia of Type Strains, Phase IV (KMG-IV): sequencing the most valuable type-strain genomes for metagenomic binning, comparative biology and taxonomic classification.</title>
        <authorList>
            <person name="Goeker M."/>
        </authorList>
    </citation>
    <scope>NUCLEOTIDE SEQUENCE [LARGE SCALE GENOMIC DNA]</scope>
    <source>
        <strain evidence="5 6">DSM 25799</strain>
    </source>
</reference>
<keyword evidence="1 3" id="KW-0547">Nucleotide-binding</keyword>
<comment type="caution">
    <text evidence="5">The sequence shown here is derived from an EMBL/GenBank/DDBJ whole genome shotgun (WGS) entry which is preliminary data.</text>
</comment>
<dbReference type="PANTHER" id="PTHR21075">
    <property type="entry name" value="ANAEROBIC RIBONUCLEOSIDE-TRIPHOSPHATE REDUCTASE"/>
    <property type="match status" value="1"/>
</dbReference>
<name>A0A7W8CWY7_9FIRM</name>